<dbReference type="GO" id="GO:0016763">
    <property type="term" value="F:pentosyltransferase activity"/>
    <property type="evidence" value="ECO:0007669"/>
    <property type="project" value="TreeGrafter"/>
</dbReference>
<evidence type="ECO:0000256" key="8">
    <source>
        <dbReference type="SAM" id="Phobius"/>
    </source>
</evidence>
<dbReference type="EMBL" id="FNOV01000003">
    <property type="protein sequence ID" value="SDX74839.1"/>
    <property type="molecule type" value="Genomic_DNA"/>
</dbReference>
<feature type="transmembrane region" description="Helical" evidence="8">
    <location>
        <begin position="190"/>
        <end position="215"/>
    </location>
</feature>
<dbReference type="GO" id="GO:0005886">
    <property type="term" value="C:plasma membrane"/>
    <property type="evidence" value="ECO:0007669"/>
    <property type="project" value="UniProtKB-SubCell"/>
</dbReference>
<keyword evidence="10" id="KW-1185">Reference proteome</keyword>
<keyword evidence="4" id="KW-0808">Transferase</keyword>
<name>A0A1H3EAB7_9BACT</name>
<keyword evidence="6 8" id="KW-1133">Transmembrane helix</keyword>
<evidence type="ECO:0000256" key="6">
    <source>
        <dbReference type="ARBA" id="ARBA00022989"/>
    </source>
</evidence>
<dbReference type="STRING" id="651662.SAMN04488069_10319"/>
<protein>
    <recommendedName>
        <fullName evidence="11">Dolichyl-phosphate-mannose-protein mannosyltransferase</fullName>
    </recommendedName>
</protein>
<dbReference type="AlphaFoldDB" id="A0A1H3EAB7"/>
<accession>A0A1H3EAB7</accession>
<dbReference type="PANTHER" id="PTHR33908:SF11">
    <property type="entry name" value="MEMBRANE PROTEIN"/>
    <property type="match status" value="1"/>
</dbReference>
<dbReference type="Proteomes" id="UP000199249">
    <property type="component" value="Unassembled WGS sequence"/>
</dbReference>
<feature type="transmembrane region" description="Helical" evidence="8">
    <location>
        <begin position="140"/>
        <end position="160"/>
    </location>
</feature>
<proteinExistence type="predicted"/>
<dbReference type="GO" id="GO:0009103">
    <property type="term" value="P:lipopolysaccharide biosynthetic process"/>
    <property type="evidence" value="ECO:0007669"/>
    <property type="project" value="UniProtKB-ARBA"/>
</dbReference>
<evidence type="ECO:0000313" key="9">
    <source>
        <dbReference type="EMBL" id="SDX74839.1"/>
    </source>
</evidence>
<dbReference type="OrthoDB" id="939363at2"/>
<evidence type="ECO:0000313" key="10">
    <source>
        <dbReference type="Proteomes" id="UP000199249"/>
    </source>
</evidence>
<dbReference type="RefSeq" id="WP_139255085.1">
    <property type="nucleotide sequence ID" value="NZ_FNOV01000003.1"/>
</dbReference>
<gene>
    <name evidence="9" type="ORF">SAMN04488069_10319</name>
</gene>
<evidence type="ECO:0000256" key="7">
    <source>
        <dbReference type="ARBA" id="ARBA00023136"/>
    </source>
</evidence>
<evidence type="ECO:0000256" key="2">
    <source>
        <dbReference type="ARBA" id="ARBA00022475"/>
    </source>
</evidence>
<dbReference type="InterPro" id="IPR050297">
    <property type="entry name" value="LipidA_mod_glycosyltrf_83"/>
</dbReference>
<keyword evidence="3" id="KW-0328">Glycosyltransferase</keyword>
<feature type="transmembrane region" description="Helical" evidence="8">
    <location>
        <begin position="320"/>
        <end position="336"/>
    </location>
</feature>
<evidence type="ECO:0008006" key="11">
    <source>
        <dbReference type="Google" id="ProtNLM"/>
    </source>
</evidence>
<comment type="subcellular location">
    <subcellularLocation>
        <location evidence="1">Cell membrane</location>
        <topology evidence="1">Multi-pass membrane protein</topology>
    </subcellularLocation>
</comment>
<feature type="transmembrane region" description="Helical" evidence="8">
    <location>
        <begin position="227"/>
        <end position="249"/>
    </location>
</feature>
<evidence type="ECO:0000256" key="4">
    <source>
        <dbReference type="ARBA" id="ARBA00022679"/>
    </source>
</evidence>
<evidence type="ECO:0000256" key="1">
    <source>
        <dbReference type="ARBA" id="ARBA00004651"/>
    </source>
</evidence>
<feature type="transmembrane region" description="Helical" evidence="8">
    <location>
        <begin position="27"/>
        <end position="49"/>
    </location>
</feature>
<keyword evidence="7 8" id="KW-0472">Membrane</keyword>
<dbReference type="PANTHER" id="PTHR33908">
    <property type="entry name" value="MANNOSYLTRANSFERASE YKCB-RELATED"/>
    <property type="match status" value="1"/>
</dbReference>
<reference evidence="10" key="1">
    <citation type="submission" date="2016-10" db="EMBL/GenBank/DDBJ databases">
        <authorList>
            <person name="Varghese N."/>
            <person name="Submissions S."/>
        </authorList>
    </citation>
    <scope>NUCLEOTIDE SEQUENCE [LARGE SCALE GENOMIC DNA]</scope>
    <source>
        <strain evidence="10">CGMCC 1.8975</strain>
    </source>
</reference>
<sequence length="505" mass="56537">MFRSRLWLVRHPAPPALPTDSLPHRAVLPLAAAPWLLLLAALLFVASFYQRVLHGDEAWIGEQAYWAAKEGIVRSELFDGFLGAGTRQWVYHWLFVWQAAGVIRLVGWSALVLKLISLTYLGIFALICRPHLRHYLATAAARRLFWAVLLLNALVVEYGFVFRPEIMLMCLGFGSWVLLQRWLHTGQTQWYQLVLAAALAGLAAATHLNGLIYLAAGAGLLAWRRQWSGGALFATVGGAVFALCFLDVLVHDAWGTYLRQFAPAIGGTKSGHGFALVLRALAEHKRFFHSPLETALSLLVLAAAVALYRSRWRTPRLTDATLYLLLLVVALAALSQSKTTKYLVLYLPHLCLLVAAGFERLPARPGWVRGMLAVVLGFYVIVNGVYTGLLIGQHEDRVARNQQLATQLSAYRNTCIVAPMHLVFNQIETFTIQGVTCYLVQAETRQQRPNGLMLFEEAARSRRRLIVLDDHSLKDLNLPRPVAGGTYGGYRYAYRFHDYYIYKAL</sequence>
<evidence type="ECO:0000256" key="3">
    <source>
        <dbReference type="ARBA" id="ARBA00022676"/>
    </source>
</evidence>
<evidence type="ECO:0000256" key="5">
    <source>
        <dbReference type="ARBA" id="ARBA00022692"/>
    </source>
</evidence>
<keyword evidence="5 8" id="KW-0812">Transmembrane</keyword>
<keyword evidence="2" id="KW-1003">Cell membrane</keyword>
<feature type="transmembrane region" description="Helical" evidence="8">
    <location>
        <begin position="105"/>
        <end position="128"/>
    </location>
</feature>
<feature type="transmembrane region" description="Helical" evidence="8">
    <location>
        <begin position="288"/>
        <end position="308"/>
    </location>
</feature>
<organism evidence="9 10">
    <name type="scientific">Hymenobacter psychrophilus</name>
    <dbReference type="NCBI Taxonomy" id="651662"/>
    <lineage>
        <taxon>Bacteria</taxon>
        <taxon>Pseudomonadati</taxon>
        <taxon>Bacteroidota</taxon>
        <taxon>Cytophagia</taxon>
        <taxon>Cytophagales</taxon>
        <taxon>Hymenobacteraceae</taxon>
        <taxon>Hymenobacter</taxon>
    </lineage>
</organism>
<feature type="transmembrane region" description="Helical" evidence="8">
    <location>
        <begin position="370"/>
        <end position="391"/>
    </location>
</feature>